<keyword evidence="5" id="KW-0436">Ligase</keyword>
<dbReference type="InterPro" id="IPR000182">
    <property type="entry name" value="GNAT_dom"/>
</dbReference>
<dbReference type="InterPro" id="IPR051531">
    <property type="entry name" value="N-acetyltransferase"/>
</dbReference>
<dbReference type="eggNOG" id="COG1670">
    <property type="taxonomic scope" value="Bacteria"/>
</dbReference>
<dbReference type="SUPFAM" id="SSF55729">
    <property type="entry name" value="Acyl-CoA N-acyltransferases (Nat)"/>
    <property type="match status" value="1"/>
</dbReference>
<dbReference type="PANTHER" id="PTHR43792">
    <property type="entry name" value="GNAT FAMILY, PUTATIVE (AFU_ORTHOLOGUE AFUA_3G00765)-RELATED-RELATED"/>
    <property type="match status" value="1"/>
</dbReference>
<dbReference type="HOGENOM" id="CLU_013985_3_6_11"/>
<comment type="similarity">
    <text evidence="3">Belongs to the acetyltransferase family. RimJ subfamily.</text>
</comment>
<dbReference type="EC" id="6.3.5.2" evidence="5"/>
<dbReference type="RefSeq" id="WP_013389983.1">
    <property type="nucleotide sequence ID" value="NC_014638.1"/>
</dbReference>
<gene>
    <name evidence="5" type="ordered locus">BBPR_1095</name>
</gene>
<dbReference type="AlphaFoldDB" id="A0A0H3EAN8"/>
<reference evidence="5 6" key="1">
    <citation type="journal article" date="2010" name="Proc. Natl. Acad. Sci. U.S.A.">
        <title>Genome analysis of Bifidobacterium bifidum PRL2010 reveals metabolic pathways for host-derived glycan foraging.</title>
        <authorList>
            <person name="Turroni F."/>
            <person name="Bottacini F."/>
            <person name="Foroni E."/>
            <person name="Mulder I."/>
            <person name="Kim J.H."/>
            <person name="Zomer A."/>
            <person name="Sanchez B."/>
            <person name="Bidossi A."/>
            <person name="Ferrarini A."/>
            <person name="Giubellini V."/>
            <person name="Delledonne M."/>
            <person name="Henrissat B."/>
            <person name="Coutinho P."/>
            <person name="Oggioni M."/>
            <person name="Fitzgerald G.F."/>
            <person name="Mills D."/>
            <person name="Margolles A."/>
            <person name="Kelly D."/>
            <person name="van Sinderen D."/>
            <person name="Ventura M."/>
        </authorList>
    </citation>
    <scope>NUCLEOTIDE SEQUENCE [LARGE SCALE GENOMIC DNA]</scope>
    <source>
        <strain evidence="5 6">PRL2010</strain>
    </source>
</reference>
<evidence type="ECO:0000256" key="2">
    <source>
        <dbReference type="ARBA" id="ARBA00023315"/>
    </source>
</evidence>
<dbReference type="InterPro" id="IPR016181">
    <property type="entry name" value="Acyl_CoA_acyltransferase"/>
</dbReference>
<dbReference type="KEGG" id="bbp:BBPR_1095"/>
<evidence type="ECO:0000259" key="4">
    <source>
        <dbReference type="Pfam" id="PF13302"/>
    </source>
</evidence>
<dbReference type="GO" id="GO:0008999">
    <property type="term" value="F:protein-N-terminal-alanine acetyltransferase activity"/>
    <property type="evidence" value="ECO:0007669"/>
    <property type="project" value="TreeGrafter"/>
</dbReference>
<dbReference type="GO" id="GO:0005737">
    <property type="term" value="C:cytoplasm"/>
    <property type="evidence" value="ECO:0007669"/>
    <property type="project" value="TreeGrafter"/>
</dbReference>
<dbReference type="Pfam" id="PF13302">
    <property type="entry name" value="Acetyltransf_3"/>
    <property type="match status" value="1"/>
</dbReference>
<evidence type="ECO:0000256" key="3">
    <source>
        <dbReference type="ARBA" id="ARBA00038502"/>
    </source>
</evidence>
<dbReference type="Proteomes" id="UP000002312">
    <property type="component" value="Chromosome"/>
</dbReference>
<keyword evidence="1 5" id="KW-0808">Transferase</keyword>
<dbReference type="OrthoDB" id="4142102at2"/>
<organism evidence="5 6">
    <name type="scientific">Bifidobacterium bifidum (strain PRL2010)</name>
    <dbReference type="NCBI Taxonomy" id="702459"/>
    <lineage>
        <taxon>Bacteria</taxon>
        <taxon>Bacillati</taxon>
        <taxon>Actinomycetota</taxon>
        <taxon>Actinomycetes</taxon>
        <taxon>Bifidobacteriales</taxon>
        <taxon>Bifidobacteriaceae</taxon>
        <taxon>Bifidobacterium</taxon>
    </lineage>
</organism>
<sequence>MDTIETERLLLRPWKIDDAAEAASLFRYASDPEIGLRCGWPPHTSVEGSMHDIRNILAVENNWAITIKGGAPNSNAPVGSIALKPVSHRTADAVAADPELTKRYGKYLGDSALELGYWIGRPFWGKGYMPEALTAVLGYAFDTLRKDAVWGGHYAENTQSGRVQAKCGLHVVAESKQDYFPLIDRHYDCVYRIITAGEWRDAEHPGRWRRIA</sequence>
<dbReference type="GO" id="GO:0003922">
    <property type="term" value="F:GMP synthase (glutamine-hydrolyzing) activity"/>
    <property type="evidence" value="ECO:0007669"/>
    <property type="project" value="UniProtKB-EC"/>
</dbReference>
<feature type="domain" description="N-acetyltransferase" evidence="4">
    <location>
        <begin position="8"/>
        <end position="169"/>
    </location>
</feature>
<keyword evidence="2" id="KW-0012">Acyltransferase</keyword>
<dbReference type="EMBL" id="CP001840">
    <property type="protein sequence ID" value="ADP36161.1"/>
    <property type="molecule type" value="Genomic_DNA"/>
</dbReference>
<dbReference type="PATRIC" id="fig|702459.3.peg.1132"/>
<name>A0A0H3EAN8_BIFBP</name>
<protein>
    <submittedName>
        <fullName evidence="5">Putative acetyltransferase</fullName>
        <ecNumber evidence="5">6.3.5.2</ecNumber>
    </submittedName>
</protein>
<accession>A0A0H3EAN8</accession>
<evidence type="ECO:0000313" key="5">
    <source>
        <dbReference type="EMBL" id="ADP36161.1"/>
    </source>
</evidence>
<proteinExistence type="inferred from homology"/>
<evidence type="ECO:0000256" key="1">
    <source>
        <dbReference type="ARBA" id="ARBA00022679"/>
    </source>
</evidence>
<dbReference type="PANTHER" id="PTHR43792:SF8">
    <property type="entry name" value="[RIBOSOMAL PROTEIN US5]-ALANINE N-ACETYLTRANSFERASE"/>
    <property type="match status" value="1"/>
</dbReference>
<evidence type="ECO:0000313" key="6">
    <source>
        <dbReference type="Proteomes" id="UP000002312"/>
    </source>
</evidence>
<dbReference type="Gene3D" id="3.40.630.30">
    <property type="match status" value="1"/>
</dbReference>